<sequence length="91" mass="10596">SITEFVEWNFDSGRHISMFGLALSSFLKVPKSDVFDALSAILEAYIDPFDDEWKGIPEEPIDVRRFKVERLCPQYRFEDTDGEESELDEDD</sequence>
<comment type="caution">
    <text evidence="1">The sequence shown here is derived from an EMBL/GenBank/DDBJ whole genome shotgun (WGS) entry which is preliminary data.</text>
</comment>
<proteinExistence type="predicted"/>
<evidence type="ECO:0000313" key="1">
    <source>
        <dbReference type="EMBL" id="CAG8611244.1"/>
    </source>
</evidence>
<name>A0A9N9CPT0_9GLOM</name>
<keyword evidence="2" id="KW-1185">Reference proteome</keyword>
<accession>A0A9N9CPT0</accession>
<gene>
    <name evidence="1" type="ORF">POCULU_LOCUS7959</name>
</gene>
<organism evidence="1 2">
    <name type="scientific">Paraglomus occultum</name>
    <dbReference type="NCBI Taxonomy" id="144539"/>
    <lineage>
        <taxon>Eukaryota</taxon>
        <taxon>Fungi</taxon>
        <taxon>Fungi incertae sedis</taxon>
        <taxon>Mucoromycota</taxon>
        <taxon>Glomeromycotina</taxon>
        <taxon>Glomeromycetes</taxon>
        <taxon>Paraglomerales</taxon>
        <taxon>Paraglomeraceae</taxon>
        <taxon>Paraglomus</taxon>
    </lineage>
</organism>
<reference evidence="1" key="1">
    <citation type="submission" date="2021-06" db="EMBL/GenBank/DDBJ databases">
        <authorList>
            <person name="Kallberg Y."/>
            <person name="Tangrot J."/>
            <person name="Rosling A."/>
        </authorList>
    </citation>
    <scope>NUCLEOTIDE SEQUENCE</scope>
    <source>
        <strain evidence="1">IA702</strain>
    </source>
</reference>
<protein>
    <submittedName>
        <fullName evidence="1">9299_t:CDS:1</fullName>
    </submittedName>
</protein>
<evidence type="ECO:0000313" key="2">
    <source>
        <dbReference type="Proteomes" id="UP000789572"/>
    </source>
</evidence>
<dbReference type="Proteomes" id="UP000789572">
    <property type="component" value="Unassembled WGS sequence"/>
</dbReference>
<feature type="non-terminal residue" evidence="1">
    <location>
        <position position="1"/>
    </location>
</feature>
<dbReference type="AlphaFoldDB" id="A0A9N9CPT0"/>
<dbReference type="EMBL" id="CAJVPJ010002036">
    <property type="protein sequence ID" value="CAG8611244.1"/>
    <property type="molecule type" value="Genomic_DNA"/>
</dbReference>